<feature type="transmembrane region" description="Helical" evidence="1">
    <location>
        <begin position="42"/>
        <end position="67"/>
    </location>
</feature>
<keyword evidence="1" id="KW-0812">Transmembrane</keyword>
<keyword evidence="1" id="KW-1133">Transmembrane helix</keyword>
<keyword evidence="1" id="KW-0472">Membrane</keyword>
<sequence length="209" mass="24744">MYQYELVLYQSTVVFMFTHVMKFLYGGPNYHNLVLSGLYLPYQIYCITFFYCTYVSSWPFICFTIIGIQRESRFFVYIAQTVIFLLILIIPFSFGMSLSVFLSNISFDDVYIIYLPFGDLVGIILLVSLFVQTIRCQRNFGNGMDFILKYESKPKEFEYEDFDEIFNKDDENLSDDEDLSDNKNIFSYILEKIKIMKLCFVKFISDILN</sequence>
<proteinExistence type="predicted"/>
<dbReference type="OrthoDB" id="10461106at2759"/>
<dbReference type="Proteomes" id="UP000266673">
    <property type="component" value="Unassembled WGS sequence"/>
</dbReference>
<organism evidence="2 3">
    <name type="scientific">Gigaspora rosea</name>
    <dbReference type="NCBI Taxonomy" id="44941"/>
    <lineage>
        <taxon>Eukaryota</taxon>
        <taxon>Fungi</taxon>
        <taxon>Fungi incertae sedis</taxon>
        <taxon>Mucoromycota</taxon>
        <taxon>Glomeromycotina</taxon>
        <taxon>Glomeromycetes</taxon>
        <taxon>Diversisporales</taxon>
        <taxon>Gigasporaceae</taxon>
        <taxon>Gigaspora</taxon>
    </lineage>
</organism>
<feature type="transmembrane region" description="Helical" evidence="1">
    <location>
        <begin position="110"/>
        <end position="131"/>
    </location>
</feature>
<protein>
    <recommendedName>
        <fullName evidence="4">Transmembrane protein</fullName>
    </recommendedName>
</protein>
<feature type="transmembrane region" description="Helical" evidence="1">
    <location>
        <begin position="7"/>
        <end position="27"/>
    </location>
</feature>
<evidence type="ECO:0000313" key="3">
    <source>
        <dbReference type="Proteomes" id="UP000266673"/>
    </source>
</evidence>
<reference evidence="2 3" key="1">
    <citation type="submission" date="2018-06" db="EMBL/GenBank/DDBJ databases">
        <title>Comparative genomics reveals the genomic features of Rhizophagus irregularis, R. cerebriforme, R. diaphanum and Gigaspora rosea, and their symbiotic lifestyle signature.</title>
        <authorList>
            <person name="Morin E."/>
            <person name="San Clemente H."/>
            <person name="Chen E.C.H."/>
            <person name="De La Providencia I."/>
            <person name="Hainaut M."/>
            <person name="Kuo A."/>
            <person name="Kohler A."/>
            <person name="Murat C."/>
            <person name="Tang N."/>
            <person name="Roy S."/>
            <person name="Loubradou J."/>
            <person name="Henrissat B."/>
            <person name="Grigoriev I.V."/>
            <person name="Corradi N."/>
            <person name="Roux C."/>
            <person name="Martin F.M."/>
        </authorList>
    </citation>
    <scope>NUCLEOTIDE SEQUENCE [LARGE SCALE GENOMIC DNA]</scope>
    <source>
        <strain evidence="2 3">DAOM 194757</strain>
    </source>
</reference>
<evidence type="ECO:0000313" key="2">
    <source>
        <dbReference type="EMBL" id="RIB08891.1"/>
    </source>
</evidence>
<dbReference type="AlphaFoldDB" id="A0A397UH38"/>
<accession>A0A397UH38</accession>
<evidence type="ECO:0000256" key="1">
    <source>
        <dbReference type="SAM" id="Phobius"/>
    </source>
</evidence>
<evidence type="ECO:0008006" key="4">
    <source>
        <dbReference type="Google" id="ProtNLM"/>
    </source>
</evidence>
<keyword evidence="3" id="KW-1185">Reference proteome</keyword>
<dbReference type="EMBL" id="QKWP01001448">
    <property type="protein sequence ID" value="RIB08891.1"/>
    <property type="molecule type" value="Genomic_DNA"/>
</dbReference>
<feature type="transmembrane region" description="Helical" evidence="1">
    <location>
        <begin position="74"/>
        <end position="98"/>
    </location>
</feature>
<gene>
    <name evidence="2" type="ORF">C2G38_313046</name>
</gene>
<name>A0A397UH38_9GLOM</name>
<comment type="caution">
    <text evidence="2">The sequence shown here is derived from an EMBL/GenBank/DDBJ whole genome shotgun (WGS) entry which is preliminary data.</text>
</comment>